<organism evidence="2 3">
    <name type="scientific">Platanthera zijinensis</name>
    <dbReference type="NCBI Taxonomy" id="2320716"/>
    <lineage>
        <taxon>Eukaryota</taxon>
        <taxon>Viridiplantae</taxon>
        <taxon>Streptophyta</taxon>
        <taxon>Embryophyta</taxon>
        <taxon>Tracheophyta</taxon>
        <taxon>Spermatophyta</taxon>
        <taxon>Magnoliopsida</taxon>
        <taxon>Liliopsida</taxon>
        <taxon>Asparagales</taxon>
        <taxon>Orchidaceae</taxon>
        <taxon>Orchidoideae</taxon>
        <taxon>Orchideae</taxon>
        <taxon>Orchidinae</taxon>
        <taxon>Platanthera</taxon>
    </lineage>
</organism>
<dbReference type="SUPFAM" id="SSF54495">
    <property type="entry name" value="UBC-like"/>
    <property type="match status" value="1"/>
</dbReference>
<accession>A0AAP0BIP0</accession>
<dbReference type="AlphaFoldDB" id="A0AAP0BIP0"/>
<dbReference type="PROSITE" id="PS50127">
    <property type="entry name" value="UBC_2"/>
    <property type="match status" value="1"/>
</dbReference>
<dbReference type="Pfam" id="PF00179">
    <property type="entry name" value="UQ_con"/>
    <property type="match status" value="1"/>
</dbReference>
<sequence>MSFPQNNHNSPHIVKFTSEIQHPNVYPDGRVCISILHAPRDDPNGYELASERWMPVHTVCNFSIE</sequence>
<comment type="caution">
    <text evidence="2">The sequence shown here is derived from an EMBL/GenBank/DDBJ whole genome shotgun (WGS) entry which is preliminary data.</text>
</comment>
<evidence type="ECO:0000313" key="2">
    <source>
        <dbReference type="EMBL" id="KAK8940418.1"/>
    </source>
</evidence>
<dbReference type="Proteomes" id="UP001418222">
    <property type="component" value="Unassembled WGS sequence"/>
</dbReference>
<dbReference type="PANTHER" id="PTHR24067">
    <property type="entry name" value="UBIQUITIN-CONJUGATING ENZYME E2"/>
    <property type="match status" value="1"/>
</dbReference>
<feature type="domain" description="UBC core" evidence="1">
    <location>
        <begin position="1"/>
        <end position="65"/>
    </location>
</feature>
<dbReference type="EMBL" id="JBBWWQ010000008">
    <property type="protein sequence ID" value="KAK8940418.1"/>
    <property type="molecule type" value="Genomic_DNA"/>
</dbReference>
<dbReference type="Gene3D" id="3.10.110.10">
    <property type="entry name" value="Ubiquitin Conjugating Enzyme"/>
    <property type="match status" value="1"/>
</dbReference>
<gene>
    <name evidence="2" type="primary">UBC13</name>
    <name evidence="2" type="ORF">KSP39_PZI010663</name>
</gene>
<reference evidence="2 3" key="1">
    <citation type="journal article" date="2022" name="Nat. Plants">
        <title>Genomes of leafy and leafless Platanthera orchids illuminate the evolution of mycoheterotrophy.</title>
        <authorList>
            <person name="Li M.H."/>
            <person name="Liu K.W."/>
            <person name="Li Z."/>
            <person name="Lu H.C."/>
            <person name="Ye Q.L."/>
            <person name="Zhang D."/>
            <person name="Wang J.Y."/>
            <person name="Li Y.F."/>
            <person name="Zhong Z.M."/>
            <person name="Liu X."/>
            <person name="Yu X."/>
            <person name="Liu D.K."/>
            <person name="Tu X.D."/>
            <person name="Liu B."/>
            <person name="Hao Y."/>
            <person name="Liao X.Y."/>
            <person name="Jiang Y.T."/>
            <person name="Sun W.H."/>
            <person name="Chen J."/>
            <person name="Chen Y.Q."/>
            <person name="Ai Y."/>
            <person name="Zhai J.W."/>
            <person name="Wu S.S."/>
            <person name="Zhou Z."/>
            <person name="Hsiao Y.Y."/>
            <person name="Wu W.L."/>
            <person name="Chen Y.Y."/>
            <person name="Lin Y.F."/>
            <person name="Hsu J.L."/>
            <person name="Li C.Y."/>
            <person name="Wang Z.W."/>
            <person name="Zhao X."/>
            <person name="Zhong W.Y."/>
            <person name="Ma X.K."/>
            <person name="Ma L."/>
            <person name="Huang J."/>
            <person name="Chen G.Z."/>
            <person name="Huang M.Z."/>
            <person name="Huang L."/>
            <person name="Peng D.H."/>
            <person name="Luo Y.B."/>
            <person name="Zou S.Q."/>
            <person name="Chen S.P."/>
            <person name="Lan S."/>
            <person name="Tsai W.C."/>
            <person name="Van de Peer Y."/>
            <person name="Liu Z.J."/>
        </authorList>
    </citation>
    <scope>NUCLEOTIDE SEQUENCE [LARGE SCALE GENOMIC DNA]</scope>
    <source>
        <strain evidence="2">Lor287</strain>
    </source>
</reference>
<name>A0AAP0BIP0_9ASPA</name>
<dbReference type="InterPro" id="IPR050113">
    <property type="entry name" value="Ub_conjugating_enzyme"/>
</dbReference>
<dbReference type="InterPro" id="IPR000608">
    <property type="entry name" value="UBC"/>
</dbReference>
<keyword evidence="3" id="KW-1185">Reference proteome</keyword>
<protein>
    <submittedName>
        <fullName evidence="2">Ubiquitin-conjugating enzyme E2 13</fullName>
    </submittedName>
</protein>
<dbReference type="InterPro" id="IPR016135">
    <property type="entry name" value="UBQ-conjugating_enzyme/RWD"/>
</dbReference>
<proteinExistence type="predicted"/>
<evidence type="ECO:0000313" key="3">
    <source>
        <dbReference type="Proteomes" id="UP001418222"/>
    </source>
</evidence>
<evidence type="ECO:0000259" key="1">
    <source>
        <dbReference type="PROSITE" id="PS50127"/>
    </source>
</evidence>